<dbReference type="OrthoDB" id="654211at2759"/>
<dbReference type="EMBL" id="AMGV01000004">
    <property type="protein sequence ID" value="KEF57367.1"/>
    <property type="molecule type" value="Genomic_DNA"/>
</dbReference>
<evidence type="ECO:0000313" key="2">
    <source>
        <dbReference type="Proteomes" id="UP000027920"/>
    </source>
</evidence>
<evidence type="ECO:0008006" key="3">
    <source>
        <dbReference type="Google" id="ProtNLM"/>
    </source>
</evidence>
<reference evidence="1 2" key="1">
    <citation type="submission" date="2013-03" db="EMBL/GenBank/DDBJ databases">
        <title>The Genome Sequence of Exophiala aquamarina CBS 119918.</title>
        <authorList>
            <consortium name="The Broad Institute Genomics Platform"/>
            <person name="Cuomo C."/>
            <person name="de Hoog S."/>
            <person name="Gorbushina A."/>
            <person name="Walker B."/>
            <person name="Young S.K."/>
            <person name="Zeng Q."/>
            <person name="Gargeya S."/>
            <person name="Fitzgerald M."/>
            <person name="Haas B."/>
            <person name="Abouelleil A."/>
            <person name="Allen A.W."/>
            <person name="Alvarado L."/>
            <person name="Arachchi H.M."/>
            <person name="Berlin A.M."/>
            <person name="Chapman S.B."/>
            <person name="Gainer-Dewar J."/>
            <person name="Goldberg J."/>
            <person name="Griggs A."/>
            <person name="Gujja S."/>
            <person name="Hansen M."/>
            <person name="Howarth C."/>
            <person name="Imamovic A."/>
            <person name="Ireland A."/>
            <person name="Larimer J."/>
            <person name="McCowan C."/>
            <person name="Murphy C."/>
            <person name="Pearson M."/>
            <person name="Poon T.W."/>
            <person name="Priest M."/>
            <person name="Roberts A."/>
            <person name="Saif S."/>
            <person name="Shea T."/>
            <person name="Sisk P."/>
            <person name="Sykes S."/>
            <person name="Wortman J."/>
            <person name="Nusbaum C."/>
            <person name="Birren B."/>
        </authorList>
    </citation>
    <scope>NUCLEOTIDE SEQUENCE [LARGE SCALE GENOMIC DNA]</scope>
    <source>
        <strain evidence="1 2">CBS 119918</strain>
    </source>
</reference>
<dbReference type="AlphaFoldDB" id="A0A072PC89"/>
<dbReference type="Proteomes" id="UP000027920">
    <property type="component" value="Unassembled WGS sequence"/>
</dbReference>
<name>A0A072PC89_9EURO</name>
<protein>
    <recommendedName>
        <fullName evidence="3">Transcription factor domain-containing protein</fullName>
    </recommendedName>
</protein>
<proteinExistence type="predicted"/>
<dbReference type="GeneID" id="25280210"/>
<evidence type="ECO:0000313" key="1">
    <source>
        <dbReference type="EMBL" id="KEF57367.1"/>
    </source>
</evidence>
<sequence length="343" mass="38227">MLTNSLAMTYGMPPSYSIVSDGNIEMPGDQSLWDATNASQWYDLVNVKGRSSLLSVRDAVSTIMYGSSLRGVPEECWSWSPFACTVVINAVSIQIWHVTQGSYFFDEMTGMAQGQSHGSEESQVLVQTEAALSRCRALITQARADHDYTWTESEGPLLFNCLALLRVTYCRAFTGNGCADRMMLLKDNREDIIASLEDFVAVPQERDEFTSRAVARAFEGMVIPSKAGTLLLRKTAALTWSVEHALAGWDAALLVTKWVHTIEVETVRGRGRVLSEREEQLIQNMGDILAEDEGIDQATSMAARLAEHWASFYDDTWVWGVTPRIGWILRELSNCYENALLSL</sequence>
<gene>
    <name evidence="1" type="ORF">A1O9_05284</name>
</gene>
<keyword evidence="2" id="KW-1185">Reference proteome</keyword>
<dbReference type="VEuPathDB" id="FungiDB:A1O9_05284"/>
<dbReference type="RefSeq" id="XP_013259957.1">
    <property type="nucleotide sequence ID" value="XM_013404503.1"/>
</dbReference>
<comment type="caution">
    <text evidence="1">The sequence shown here is derived from an EMBL/GenBank/DDBJ whole genome shotgun (WGS) entry which is preliminary data.</text>
</comment>
<dbReference type="STRING" id="1182545.A0A072PC89"/>
<dbReference type="HOGENOM" id="CLU_806542_0_0_1"/>
<accession>A0A072PC89</accession>
<organism evidence="1 2">
    <name type="scientific">Exophiala aquamarina CBS 119918</name>
    <dbReference type="NCBI Taxonomy" id="1182545"/>
    <lineage>
        <taxon>Eukaryota</taxon>
        <taxon>Fungi</taxon>
        <taxon>Dikarya</taxon>
        <taxon>Ascomycota</taxon>
        <taxon>Pezizomycotina</taxon>
        <taxon>Eurotiomycetes</taxon>
        <taxon>Chaetothyriomycetidae</taxon>
        <taxon>Chaetothyriales</taxon>
        <taxon>Herpotrichiellaceae</taxon>
        <taxon>Exophiala</taxon>
    </lineage>
</organism>